<feature type="region of interest" description="Disordered" evidence="1">
    <location>
        <begin position="78"/>
        <end position="97"/>
    </location>
</feature>
<dbReference type="EMBL" id="JAHRIO010063223">
    <property type="protein sequence ID" value="MEQ2179558.1"/>
    <property type="molecule type" value="Genomic_DNA"/>
</dbReference>
<accession>A0ABV0P7Y1</accession>
<comment type="caution">
    <text evidence="2">The sequence shown here is derived from an EMBL/GenBank/DDBJ whole genome shotgun (WGS) entry which is preliminary data.</text>
</comment>
<reference evidence="2 3" key="1">
    <citation type="submission" date="2021-06" db="EMBL/GenBank/DDBJ databases">
        <authorList>
            <person name="Palmer J.M."/>
        </authorList>
    </citation>
    <scope>NUCLEOTIDE SEQUENCE [LARGE SCALE GENOMIC DNA]</scope>
    <source>
        <strain evidence="2 3">GA_2019</strain>
        <tissue evidence="2">Muscle</tissue>
    </source>
</reference>
<proteinExistence type="predicted"/>
<sequence>MDIDFCNKEVATASALLEGCYGELPSVAPRWLRGLGYLLVCNSAEPGLQFRHPCLQSYKNATFITRTIITKGVNEHLTQRAGDSERETAERVTTKEKPCETQTFPNAYVFE</sequence>
<evidence type="ECO:0000256" key="1">
    <source>
        <dbReference type="SAM" id="MobiDB-lite"/>
    </source>
</evidence>
<organism evidence="2 3">
    <name type="scientific">Goodea atripinnis</name>
    <dbReference type="NCBI Taxonomy" id="208336"/>
    <lineage>
        <taxon>Eukaryota</taxon>
        <taxon>Metazoa</taxon>
        <taxon>Chordata</taxon>
        <taxon>Craniata</taxon>
        <taxon>Vertebrata</taxon>
        <taxon>Euteleostomi</taxon>
        <taxon>Actinopterygii</taxon>
        <taxon>Neopterygii</taxon>
        <taxon>Teleostei</taxon>
        <taxon>Neoteleostei</taxon>
        <taxon>Acanthomorphata</taxon>
        <taxon>Ovalentaria</taxon>
        <taxon>Atherinomorphae</taxon>
        <taxon>Cyprinodontiformes</taxon>
        <taxon>Goodeidae</taxon>
        <taxon>Goodea</taxon>
    </lineage>
</organism>
<evidence type="ECO:0000313" key="2">
    <source>
        <dbReference type="EMBL" id="MEQ2179558.1"/>
    </source>
</evidence>
<keyword evidence="3" id="KW-1185">Reference proteome</keyword>
<name>A0ABV0P7Y1_9TELE</name>
<gene>
    <name evidence="2" type="ORF">GOODEAATRI_026375</name>
</gene>
<protein>
    <submittedName>
        <fullName evidence="2">Uncharacterized protein</fullName>
    </submittedName>
</protein>
<dbReference type="Proteomes" id="UP001476798">
    <property type="component" value="Unassembled WGS sequence"/>
</dbReference>
<evidence type="ECO:0000313" key="3">
    <source>
        <dbReference type="Proteomes" id="UP001476798"/>
    </source>
</evidence>